<dbReference type="Gene3D" id="3.30.300.210">
    <property type="entry name" value="Nutrient germinant receptor protein C, domain 3"/>
    <property type="match status" value="1"/>
</dbReference>
<dbReference type="Pfam" id="PF05504">
    <property type="entry name" value="Spore_GerAC"/>
    <property type="match status" value="1"/>
</dbReference>
<evidence type="ECO:0000259" key="1">
    <source>
        <dbReference type="Pfam" id="PF05504"/>
    </source>
</evidence>
<accession>A0A6F8ZFJ9</accession>
<sequence length="359" mass="38086">MGMTLAGVLLGGCTVSRAMNDRLPVIAVAVEPAGPTLYRWTLVFPNLATTASTLPQGSIASAPFFAARVTAPSLQRALTRAEAGRARALDPGQLLAVVFSPRLTCARLATLVTAFNTVGFLHPSFWMAAGPPQAVEERGPEAVAPEYPLDKYFSCVACHPLDTSIPGWKLWTETASPGMSPVLPLLSPAGDGPRVRQVVVFPARHPAVVMNPAETRGWAYLTGRVRRESLDLVWRGGRYTLVGVRSRVRRRVRWAAGVKQAHVAVRVVADQVQGPPGVAVTAAVLPALERQAAAAILRDCRRALAFAARTRTDPFGFGRDLDWQAGPGAAGLPAARLASAPIRAVVTVQVYLKSGGLTG</sequence>
<dbReference type="KEGG" id="hfv:R50_0934"/>
<evidence type="ECO:0000313" key="2">
    <source>
        <dbReference type="EMBL" id="CAB1128440.1"/>
    </source>
</evidence>
<dbReference type="InterPro" id="IPR038501">
    <property type="entry name" value="Spore_GerAC_C_sf"/>
</dbReference>
<organism evidence="2 3">
    <name type="scientific">Candidatus Hydrogenisulfobacillus filiaventi</name>
    <dbReference type="NCBI Taxonomy" id="2707344"/>
    <lineage>
        <taxon>Bacteria</taxon>
        <taxon>Bacillati</taxon>
        <taxon>Bacillota</taxon>
        <taxon>Clostridia</taxon>
        <taxon>Eubacteriales</taxon>
        <taxon>Clostridiales Family XVII. Incertae Sedis</taxon>
        <taxon>Candidatus Hydrogenisulfobacillus</taxon>
    </lineage>
</organism>
<dbReference type="EMBL" id="LR778114">
    <property type="protein sequence ID" value="CAB1128440.1"/>
    <property type="molecule type" value="Genomic_DNA"/>
</dbReference>
<evidence type="ECO:0000313" key="3">
    <source>
        <dbReference type="Proteomes" id="UP000503399"/>
    </source>
</evidence>
<reference evidence="2 3" key="1">
    <citation type="submission" date="2020-02" db="EMBL/GenBank/DDBJ databases">
        <authorList>
            <person name="Hogendoorn C."/>
        </authorList>
    </citation>
    <scope>NUCLEOTIDE SEQUENCE [LARGE SCALE GENOMIC DNA]</scope>
    <source>
        <strain evidence="2">R501</strain>
    </source>
</reference>
<keyword evidence="3" id="KW-1185">Reference proteome</keyword>
<name>A0A6F8ZFJ9_9FIRM</name>
<feature type="domain" description="Spore germination GerAC-like C-terminal" evidence="1">
    <location>
        <begin position="209"/>
        <end position="322"/>
    </location>
</feature>
<dbReference type="InterPro" id="IPR046953">
    <property type="entry name" value="Spore_GerAC-like_C"/>
</dbReference>
<proteinExistence type="predicted"/>
<dbReference type="AlphaFoldDB" id="A0A6F8ZFJ9"/>
<protein>
    <submittedName>
        <fullName evidence="2">Putative Spore gernimation protein</fullName>
    </submittedName>
</protein>
<gene>
    <name evidence="2" type="ORF">R50_0934</name>
</gene>
<dbReference type="Proteomes" id="UP000503399">
    <property type="component" value="Chromosome"/>
</dbReference>